<dbReference type="EMBL" id="LN906597">
    <property type="protein sequence ID" value="CUT17266.1"/>
    <property type="molecule type" value="Genomic_DNA"/>
</dbReference>
<dbReference type="OrthoDB" id="9875363at2"/>
<protein>
    <submittedName>
        <fullName evidence="1">Uncharacterized protein</fullName>
    </submittedName>
</protein>
<sequence length="464" mass="49309">MRGQERKSVSSIRESSRYVGDASDLLVIEGEDGAVFRQDGVSRLDALPSCSNDETSGQSLSCHGGELLCMGGAVGNSDGVNDCQLESEFGKIISDLEGGVREIECVLGISIGGDYDNDVLAIRGAICVLKDLDHRLEVAFTGHSESNLAGSMSVIFDVDRAIALLKEGLDLIKAVVDDFVAASYFNIDSQLEAKVRGFFLKKTSELLFVNKIVRIEGDLRVFRVQKEQMFLSSRKGVGVDPEGKSNLDEIVGSVVGSCGGNAEFRSALKALIGGVLVRVTNCNGGGVDGFGGDHALEELIIIILRVASSIAIGIDEGCDFLLKSSDKLKGYLVSKLGMDAAEVVGVLLNDDVSVDVLGLSGGELKGNAPELVCGLLEKLGCLVESVAAARIVCYDSLGNSLFRSCASSGYVADFLRKIISLLVFFPEALHPGVVWSFDKRLFNYRFTPEGRCNWRHGGGGGAAV</sequence>
<keyword evidence="2" id="KW-1185">Reference proteome</keyword>
<organism evidence="1 2">
    <name type="scientific">Candidatus Ichthyocystis hellenicum</name>
    <dbReference type="NCBI Taxonomy" id="1561003"/>
    <lineage>
        <taxon>Bacteria</taxon>
        <taxon>Pseudomonadati</taxon>
        <taxon>Pseudomonadota</taxon>
        <taxon>Betaproteobacteria</taxon>
        <taxon>Burkholderiales</taxon>
        <taxon>Candidatus Ichthyocystis</taxon>
    </lineage>
</organism>
<dbReference type="AlphaFoldDB" id="A0A0S4M321"/>
<name>A0A0S4M321_9BURK</name>
<evidence type="ECO:0000313" key="2">
    <source>
        <dbReference type="Proteomes" id="UP000198651"/>
    </source>
</evidence>
<reference evidence="2" key="1">
    <citation type="submission" date="2015-11" db="EMBL/GenBank/DDBJ databases">
        <authorList>
            <person name="Seth-Smith H.M.B."/>
        </authorList>
    </citation>
    <scope>NUCLEOTIDE SEQUENCE [LARGE SCALE GENOMIC DNA]</scope>
    <source>
        <strain evidence="2">2013Ark11</strain>
    </source>
</reference>
<proteinExistence type="predicted"/>
<evidence type="ECO:0000313" key="1">
    <source>
        <dbReference type="EMBL" id="CUT17266.1"/>
    </source>
</evidence>
<dbReference type="Proteomes" id="UP000198651">
    <property type="component" value="Chromosome I"/>
</dbReference>
<accession>A0A0S4M321</accession>
<gene>
    <name evidence="1" type="ORF">Ark11_0417</name>
</gene>